<gene>
    <name evidence="1" type="ORF">clem_11260</name>
</gene>
<accession>A0A222P4T7</accession>
<dbReference type="KEGG" id="lcd:clem_11260"/>
<protein>
    <submittedName>
        <fullName evidence="1">Phosphorylated carbohydrates phosphatase</fullName>
        <ecNumber evidence="1">3.1.3.-</ecNumber>
    </submittedName>
</protein>
<keyword evidence="1" id="KW-0378">Hydrolase</keyword>
<dbReference type="EMBL" id="CP016397">
    <property type="protein sequence ID" value="ASQ46795.1"/>
    <property type="molecule type" value="Genomic_DNA"/>
</dbReference>
<dbReference type="AlphaFoldDB" id="A0A222P4T7"/>
<dbReference type="InterPro" id="IPR006549">
    <property type="entry name" value="HAD-SF_hydro_IIIA"/>
</dbReference>
<dbReference type="InterPro" id="IPR041492">
    <property type="entry name" value="HAD_2"/>
</dbReference>
<dbReference type="Gene3D" id="3.40.50.1000">
    <property type="entry name" value="HAD superfamily/HAD-like"/>
    <property type="match status" value="1"/>
</dbReference>
<organism evidence="1 2">
    <name type="scientific">Legionella clemsonensis</name>
    <dbReference type="NCBI Taxonomy" id="1867846"/>
    <lineage>
        <taxon>Bacteria</taxon>
        <taxon>Pseudomonadati</taxon>
        <taxon>Pseudomonadota</taxon>
        <taxon>Gammaproteobacteria</taxon>
        <taxon>Legionellales</taxon>
        <taxon>Legionellaceae</taxon>
        <taxon>Legionella</taxon>
    </lineage>
</organism>
<dbReference type="InterPro" id="IPR023214">
    <property type="entry name" value="HAD_sf"/>
</dbReference>
<name>A0A222P4T7_9GAMM</name>
<dbReference type="InterPro" id="IPR036412">
    <property type="entry name" value="HAD-like_sf"/>
</dbReference>
<dbReference type="SFLD" id="SFLDG01129">
    <property type="entry name" value="C1.5:_HAD__Beta-PGM__Phosphata"/>
    <property type="match status" value="1"/>
</dbReference>
<dbReference type="Proteomes" id="UP000201728">
    <property type="component" value="Chromosome"/>
</dbReference>
<dbReference type="Gene3D" id="1.10.150.240">
    <property type="entry name" value="Putative phosphatase, domain 2"/>
    <property type="match status" value="1"/>
</dbReference>
<dbReference type="PANTHER" id="PTHR43434:SF24">
    <property type="entry name" value="HYDROLASE-RELATED"/>
    <property type="match status" value="1"/>
</dbReference>
<keyword evidence="2" id="KW-1185">Reference proteome</keyword>
<reference evidence="2" key="1">
    <citation type="submission" date="2016-07" db="EMBL/GenBank/DDBJ databases">
        <authorList>
            <person name="Florea S."/>
            <person name="Webb J.S."/>
            <person name="Jaromczyk J."/>
            <person name="Schardl C.L."/>
        </authorList>
    </citation>
    <scope>NUCLEOTIDE SEQUENCE [LARGE SCALE GENOMIC DNA]</scope>
    <source>
        <strain evidence="2">CDC-D5610</strain>
    </source>
</reference>
<sequence length="223" mass="24633">MSKSYRLVVFDWEGTLGDTLGQIFNSVATEARRLNFGEIDEQLARQSVELGLIKALRKIFPHLNESEHEQLLNAVQHSLISRTTEVYLIPGAREFVNQLHQAGIDIAIATNKGQQSLQRALHISGLDVFFKVTRSAGQTAAKPSPQMLEEILDAFDITPEEAVMVGDSITDMEMAESVGVDAIGVDFYHQQKDALLAAGAKAVFDDYQHLADYLHLPKKGGLK</sequence>
<dbReference type="SUPFAM" id="SSF56784">
    <property type="entry name" value="HAD-like"/>
    <property type="match status" value="1"/>
</dbReference>
<evidence type="ECO:0000313" key="1">
    <source>
        <dbReference type="EMBL" id="ASQ46795.1"/>
    </source>
</evidence>
<dbReference type="GO" id="GO:0005829">
    <property type="term" value="C:cytosol"/>
    <property type="evidence" value="ECO:0007669"/>
    <property type="project" value="TreeGrafter"/>
</dbReference>
<dbReference type="NCBIfam" id="TIGR01549">
    <property type="entry name" value="HAD-SF-IA-v1"/>
    <property type="match status" value="1"/>
</dbReference>
<dbReference type="NCBIfam" id="TIGR01662">
    <property type="entry name" value="HAD-SF-IIIA"/>
    <property type="match status" value="1"/>
</dbReference>
<dbReference type="GO" id="GO:0008967">
    <property type="term" value="F:phosphoglycolate phosphatase activity"/>
    <property type="evidence" value="ECO:0007669"/>
    <property type="project" value="TreeGrafter"/>
</dbReference>
<dbReference type="InterPro" id="IPR023198">
    <property type="entry name" value="PGP-like_dom2"/>
</dbReference>
<dbReference type="InterPro" id="IPR006439">
    <property type="entry name" value="HAD-SF_hydro_IA"/>
</dbReference>
<dbReference type="EC" id="3.1.3.-" evidence="1"/>
<dbReference type="InterPro" id="IPR050155">
    <property type="entry name" value="HAD-like_hydrolase_sf"/>
</dbReference>
<dbReference type="OrthoDB" id="9782449at2"/>
<dbReference type="NCBIfam" id="TIGR01509">
    <property type="entry name" value="HAD-SF-IA-v3"/>
    <property type="match status" value="1"/>
</dbReference>
<proteinExistence type="predicted"/>
<dbReference type="SFLD" id="SFLDS00003">
    <property type="entry name" value="Haloacid_Dehalogenase"/>
    <property type="match status" value="1"/>
</dbReference>
<dbReference type="RefSeq" id="WP_094091619.1">
    <property type="nucleotide sequence ID" value="NZ_CP016397.1"/>
</dbReference>
<evidence type="ECO:0000313" key="2">
    <source>
        <dbReference type="Proteomes" id="UP000201728"/>
    </source>
</evidence>
<dbReference type="GO" id="GO:0006281">
    <property type="term" value="P:DNA repair"/>
    <property type="evidence" value="ECO:0007669"/>
    <property type="project" value="TreeGrafter"/>
</dbReference>
<dbReference type="Pfam" id="PF13419">
    <property type="entry name" value="HAD_2"/>
    <property type="match status" value="1"/>
</dbReference>
<dbReference type="PRINTS" id="PR00413">
    <property type="entry name" value="HADHALOGNASE"/>
</dbReference>
<dbReference type="PANTHER" id="PTHR43434">
    <property type="entry name" value="PHOSPHOGLYCOLATE PHOSPHATASE"/>
    <property type="match status" value="1"/>
</dbReference>